<dbReference type="GO" id="GO:0003677">
    <property type="term" value="F:DNA binding"/>
    <property type="evidence" value="ECO:0007669"/>
    <property type="project" value="InterPro"/>
</dbReference>
<evidence type="ECO:0000259" key="1">
    <source>
        <dbReference type="Pfam" id="PF01498"/>
    </source>
</evidence>
<proteinExistence type="predicted"/>
<evidence type="ECO:0000313" key="2">
    <source>
        <dbReference type="Ensembl" id="ENSACIP00000014315.1"/>
    </source>
</evidence>
<reference evidence="2" key="1">
    <citation type="submission" date="2025-08" db="UniProtKB">
        <authorList>
            <consortium name="Ensembl"/>
        </authorList>
    </citation>
    <scope>IDENTIFICATION</scope>
</reference>
<dbReference type="Pfam" id="PF01498">
    <property type="entry name" value="HTH_Tnp_Tc3_2"/>
    <property type="match status" value="1"/>
</dbReference>
<accession>A0A3Q0S1K1</accession>
<dbReference type="Gene3D" id="3.30.420.10">
    <property type="entry name" value="Ribonuclease H-like superfamily/Ribonuclease H"/>
    <property type="match status" value="1"/>
</dbReference>
<sequence>MGRSRDCSKEHRSLIKMLIGEGKTYKEVQKTIGCSAKMISSALKWKAKPGRRGRKWKTTIQMDRRIARMGKTQPMISSRVMRDSLMLPVSTVTIRRCLCEANLPARSPHKVPLYGRKRHVLKRLQFAKEHIDWPVEKCRNILWTDESKIVLFGTKGPRQFVRRPLNTEFKPQYTVKHGGASIMIWECFSYYGVGPIYRIPGIMV</sequence>
<dbReference type="AlphaFoldDB" id="A0A3Q0S1K1"/>
<dbReference type="GeneTree" id="ENSGT00940000166084"/>
<dbReference type="InterPro" id="IPR036397">
    <property type="entry name" value="RNaseH_sf"/>
</dbReference>
<reference evidence="2" key="2">
    <citation type="submission" date="2025-09" db="UniProtKB">
        <authorList>
            <consortium name="Ensembl"/>
        </authorList>
    </citation>
    <scope>IDENTIFICATION</scope>
</reference>
<dbReference type="STRING" id="61819.ENSACIP00000014315"/>
<keyword evidence="3" id="KW-1185">Reference proteome</keyword>
<dbReference type="GO" id="GO:0015074">
    <property type="term" value="P:DNA integration"/>
    <property type="evidence" value="ECO:0007669"/>
    <property type="project" value="InterPro"/>
</dbReference>
<dbReference type="Proteomes" id="UP000261340">
    <property type="component" value="Unplaced"/>
</dbReference>
<dbReference type="PANTHER" id="PTHR23022:SF134">
    <property type="entry name" value="TRANSPOSABLE ELEMENT TC1 TRANSPOSASE"/>
    <property type="match status" value="1"/>
</dbReference>
<dbReference type="InterPro" id="IPR052338">
    <property type="entry name" value="Transposase_5"/>
</dbReference>
<name>A0A3Q0S1K1_AMPCI</name>
<organism evidence="2 3">
    <name type="scientific">Amphilophus citrinellus</name>
    <name type="common">Midas cichlid</name>
    <name type="synonym">Cichlasoma citrinellum</name>
    <dbReference type="NCBI Taxonomy" id="61819"/>
    <lineage>
        <taxon>Eukaryota</taxon>
        <taxon>Metazoa</taxon>
        <taxon>Chordata</taxon>
        <taxon>Craniata</taxon>
        <taxon>Vertebrata</taxon>
        <taxon>Euteleostomi</taxon>
        <taxon>Actinopterygii</taxon>
        <taxon>Neopterygii</taxon>
        <taxon>Teleostei</taxon>
        <taxon>Neoteleostei</taxon>
        <taxon>Acanthomorphata</taxon>
        <taxon>Ovalentaria</taxon>
        <taxon>Cichlomorphae</taxon>
        <taxon>Cichliformes</taxon>
        <taxon>Cichlidae</taxon>
        <taxon>New World cichlids</taxon>
        <taxon>Cichlasomatinae</taxon>
        <taxon>Heroini</taxon>
        <taxon>Amphilophus</taxon>
    </lineage>
</organism>
<dbReference type="Ensembl" id="ENSACIT00000014699.1">
    <property type="protein sequence ID" value="ENSACIP00000014315.1"/>
    <property type="gene ID" value="ENSACIG00000011143.1"/>
</dbReference>
<protein>
    <recommendedName>
        <fullName evidence="1">Transposase Tc1-like domain-containing protein</fullName>
    </recommendedName>
</protein>
<dbReference type="GO" id="GO:0006313">
    <property type="term" value="P:DNA transposition"/>
    <property type="evidence" value="ECO:0007669"/>
    <property type="project" value="InterPro"/>
</dbReference>
<evidence type="ECO:0000313" key="3">
    <source>
        <dbReference type="Proteomes" id="UP000261340"/>
    </source>
</evidence>
<dbReference type="InterPro" id="IPR002492">
    <property type="entry name" value="Transposase_Tc1-like"/>
</dbReference>
<feature type="domain" description="Transposase Tc1-like" evidence="1">
    <location>
        <begin position="63"/>
        <end position="132"/>
    </location>
</feature>
<dbReference type="PANTHER" id="PTHR23022">
    <property type="entry name" value="TRANSPOSABLE ELEMENT-RELATED"/>
    <property type="match status" value="1"/>
</dbReference>